<sequence>MFIEIDIRKKNEKERARDKPTAIMASIPLPAAPATAPNSKFPLPLVLVSMIADSLPTCRDILNLAIAYSGMPVHRASSDALLYFFQTNMYRKDARTHYRQKGCPALYWAIRRRNTALARRVAKIYVLALPLSLPFIMGFNPRPILDIHEEYNADLGSRLNILRTIWSLRATGPGLTSFREFDLRWETFANSDSQVDMEIASPIILAVHTGQVDMLRALLEEFEAMKQPWFWRLLNLARKLPTKRPPNSLGPLVLRPLAYNEPWQCEISLYLNVNERCRVSNLGTDFQKHASMRLLPWTAIEMAALLGRVDMMRLLAQAGASVDIGSSMPYPNTLLRLCGERWGGEGSVAVLDYLLELGLDINGVNPKYPVTALQAAVRSAEDQDGNVLLVHAMIRAGAHWAPWTQSRTAPWVLANRINFPQANHLQQLGGTSNILSFTGESPLETILRSVKYYHGNLWNSEPTRTMGAIKAMFEEGAERPVTTVSLQQAFHWVVGKIRGPSRRWSLVDCSPTKCLDIVLYLASKGGDMEFSHFSRDDQRFLRTLCGHAHDVGRTTELPASLCDFSLCRHQSHKS</sequence>
<keyword evidence="3" id="KW-1185">Reference proteome</keyword>
<keyword evidence="1" id="KW-1133">Transmembrane helix</keyword>
<evidence type="ECO:0000313" key="2">
    <source>
        <dbReference type="EMBL" id="KAK3364135.1"/>
    </source>
</evidence>
<evidence type="ECO:0000256" key="1">
    <source>
        <dbReference type="SAM" id="Phobius"/>
    </source>
</evidence>
<dbReference type="SUPFAM" id="SSF48403">
    <property type="entry name" value="Ankyrin repeat"/>
    <property type="match status" value="1"/>
</dbReference>
<reference evidence="2" key="1">
    <citation type="journal article" date="2023" name="Mol. Phylogenet. Evol.">
        <title>Genome-scale phylogeny and comparative genomics of the fungal order Sordariales.</title>
        <authorList>
            <person name="Hensen N."/>
            <person name="Bonometti L."/>
            <person name="Westerberg I."/>
            <person name="Brannstrom I.O."/>
            <person name="Guillou S."/>
            <person name="Cros-Aarteil S."/>
            <person name="Calhoun S."/>
            <person name="Haridas S."/>
            <person name="Kuo A."/>
            <person name="Mondo S."/>
            <person name="Pangilinan J."/>
            <person name="Riley R."/>
            <person name="LaButti K."/>
            <person name="Andreopoulos B."/>
            <person name="Lipzen A."/>
            <person name="Chen C."/>
            <person name="Yan M."/>
            <person name="Daum C."/>
            <person name="Ng V."/>
            <person name="Clum A."/>
            <person name="Steindorff A."/>
            <person name="Ohm R.A."/>
            <person name="Martin F."/>
            <person name="Silar P."/>
            <person name="Natvig D.O."/>
            <person name="Lalanne C."/>
            <person name="Gautier V."/>
            <person name="Ament-Velasquez S.L."/>
            <person name="Kruys A."/>
            <person name="Hutchinson M.I."/>
            <person name="Powell A.J."/>
            <person name="Barry K."/>
            <person name="Miller A.N."/>
            <person name="Grigoriev I.V."/>
            <person name="Debuchy R."/>
            <person name="Gladieux P."/>
            <person name="Hiltunen Thoren M."/>
            <person name="Johannesson H."/>
        </authorList>
    </citation>
    <scope>NUCLEOTIDE SEQUENCE</scope>
    <source>
        <strain evidence="2">CBS 955.72</strain>
    </source>
</reference>
<dbReference type="InterPro" id="IPR036770">
    <property type="entry name" value="Ankyrin_rpt-contain_sf"/>
</dbReference>
<keyword evidence="1" id="KW-0812">Transmembrane</keyword>
<gene>
    <name evidence="2" type="ORF">B0T25DRAFT_529379</name>
</gene>
<protein>
    <recommendedName>
        <fullName evidence="4">Ankyrin</fullName>
    </recommendedName>
</protein>
<dbReference type="AlphaFoldDB" id="A0AAJ0HWD6"/>
<dbReference type="Proteomes" id="UP001275084">
    <property type="component" value="Unassembled WGS sequence"/>
</dbReference>
<reference evidence="2" key="2">
    <citation type="submission" date="2023-06" db="EMBL/GenBank/DDBJ databases">
        <authorList>
            <consortium name="Lawrence Berkeley National Laboratory"/>
            <person name="Haridas S."/>
            <person name="Hensen N."/>
            <person name="Bonometti L."/>
            <person name="Westerberg I."/>
            <person name="Brannstrom I.O."/>
            <person name="Guillou S."/>
            <person name="Cros-Aarteil S."/>
            <person name="Calhoun S."/>
            <person name="Kuo A."/>
            <person name="Mondo S."/>
            <person name="Pangilinan J."/>
            <person name="Riley R."/>
            <person name="Labutti K."/>
            <person name="Andreopoulos B."/>
            <person name="Lipzen A."/>
            <person name="Chen C."/>
            <person name="Yanf M."/>
            <person name="Daum C."/>
            <person name="Ng V."/>
            <person name="Clum A."/>
            <person name="Steindorff A."/>
            <person name="Ohm R."/>
            <person name="Martin F."/>
            <person name="Silar P."/>
            <person name="Natvig D."/>
            <person name="Lalanne C."/>
            <person name="Gautier V."/>
            <person name="Ament-Velasquez S.L."/>
            <person name="Kruys A."/>
            <person name="Hutchinson M.I."/>
            <person name="Powell A.J."/>
            <person name="Barry K."/>
            <person name="Miller A.N."/>
            <person name="Grigoriev I.V."/>
            <person name="Debuchy R."/>
            <person name="Gladieux P."/>
            <person name="Thoren M.H."/>
            <person name="Johannesson H."/>
        </authorList>
    </citation>
    <scope>NUCLEOTIDE SEQUENCE</scope>
    <source>
        <strain evidence="2">CBS 955.72</strain>
    </source>
</reference>
<proteinExistence type="predicted"/>
<comment type="caution">
    <text evidence="2">The sequence shown here is derived from an EMBL/GenBank/DDBJ whole genome shotgun (WGS) entry which is preliminary data.</text>
</comment>
<feature type="transmembrane region" description="Helical" evidence="1">
    <location>
        <begin position="121"/>
        <end position="139"/>
    </location>
</feature>
<dbReference type="Gene3D" id="1.25.40.20">
    <property type="entry name" value="Ankyrin repeat-containing domain"/>
    <property type="match status" value="1"/>
</dbReference>
<evidence type="ECO:0000313" key="3">
    <source>
        <dbReference type="Proteomes" id="UP001275084"/>
    </source>
</evidence>
<accession>A0AAJ0HWD6</accession>
<name>A0AAJ0HWD6_9PEZI</name>
<dbReference type="EMBL" id="JAUIQD010000001">
    <property type="protein sequence ID" value="KAK3364135.1"/>
    <property type="molecule type" value="Genomic_DNA"/>
</dbReference>
<organism evidence="2 3">
    <name type="scientific">Lasiosphaeria hispida</name>
    <dbReference type="NCBI Taxonomy" id="260671"/>
    <lineage>
        <taxon>Eukaryota</taxon>
        <taxon>Fungi</taxon>
        <taxon>Dikarya</taxon>
        <taxon>Ascomycota</taxon>
        <taxon>Pezizomycotina</taxon>
        <taxon>Sordariomycetes</taxon>
        <taxon>Sordariomycetidae</taxon>
        <taxon>Sordariales</taxon>
        <taxon>Lasiosphaeriaceae</taxon>
        <taxon>Lasiosphaeria</taxon>
    </lineage>
</organism>
<keyword evidence="1" id="KW-0472">Membrane</keyword>
<evidence type="ECO:0008006" key="4">
    <source>
        <dbReference type="Google" id="ProtNLM"/>
    </source>
</evidence>